<gene>
    <name evidence="10" type="ORF">QSV35_10055</name>
</gene>
<evidence type="ECO:0000256" key="8">
    <source>
        <dbReference type="SAM" id="SignalP"/>
    </source>
</evidence>
<dbReference type="SUPFAM" id="SSF54897">
    <property type="entry name" value="Protease propeptides/inhibitors"/>
    <property type="match status" value="1"/>
</dbReference>
<protein>
    <submittedName>
        <fullName evidence="10">S53 family peptidase</fullName>
        <ecNumber evidence="10">3.4.-.-</ecNumber>
    </submittedName>
</protein>
<organism evidence="10 11">
    <name type="scientific">Microbacterium candidum</name>
    <dbReference type="NCBI Taxonomy" id="3041922"/>
    <lineage>
        <taxon>Bacteria</taxon>
        <taxon>Bacillati</taxon>
        <taxon>Actinomycetota</taxon>
        <taxon>Actinomycetes</taxon>
        <taxon>Micrococcales</taxon>
        <taxon>Microbacteriaceae</taxon>
        <taxon>Microbacterium</taxon>
    </lineage>
</organism>
<name>A0ABT7MZ01_9MICO</name>
<sequence>MRARMVGGAVIAVTAAVAALAGPVAANAAPNTEKAIPHSAPGWLSHGTQTGTAAASAAVQARVYLAPRGGMAALSAVANAVSTPGSSSYHRFLTPAQVHAQFDASAATVDAVRAWLAGAGLTVSAVDTAGQYVDITGTVAGATKAFGTAIANYSHDGQSVQAPTGDLHAPASVADQVLAVSGLDTSASTIAPGTQKPSPASPGFRNPQVCSAPDFGALDQTAQMPDGTVLPTFQNSTAPLPLSPCGYTGPQLRNAYEGNLASTSNGAGVTVAIVDAFASPTVESDANRYATTLHDPAFDDRNGQFSQSLPNAFNQVNTGKRQCDASGWYGEETLDVEAVHAMAPAANVRYYAASTCNDRGFLDAFARINSEGVASVVSNSWGGTGDAVDGDLQLAYETAFLRGAAVGISYVFSSGDAGDDATVLGTPQTDYPASDPYVTAVGGTSTEIKGGAITAETGWQTEKWTLEKGVWTQTAKFQSGGGGGYSTHIPEPQYQIDAGIKSPNNGRAVPDVSMLADPNTGMLVGQTQAFPEGVSYDTYRIGGTSVAAPLFAGATAIKVQNSGMPNNVRVGLGLLNPLIYADHSGFADVTGAGMAAAEVRVDYVDGTDAKSGYVYSVRIFDTNNQSLRVHTGWDDETGWGSVRAGWLMK</sequence>
<evidence type="ECO:0000259" key="9">
    <source>
        <dbReference type="PROSITE" id="PS51695"/>
    </source>
</evidence>
<keyword evidence="5" id="KW-0720">Serine protease</keyword>
<dbReference type="EMBL" id="JASXSZ010000003">
    <property type="protein sequence ID" value="MDL9979676.1"/>
    <property type="molecule type" value="Genomic_DNA"/>
</dbReference>
<evidence type="ECO:0000313" key="10">
    <source>
        <dbReference type="EMBL" id="MDL9979676.1"/>
    </source>
</evidence>
<comment type="caution">
    <text evidence="10">The sequence shown here is derived from an EMBL/GenBank/DDBJ whole genome shotgun (WGS) entry which is preliminary data.</text>
</comment>
<evidence type="ECO:0000256" key="2">
    <source>
        <dbReference type="ARBA" id="ARBA00022670"/>
    </source>
</evidence>
<dbReference type="PANTHER" id="PTHR14218:SF15">
    <property type="entry name" value="TRIPEPTIDYL-PEPTIDASE 1"/>
    <property type="match status" value="1"/>
</dbReference>
<keyword evidence="2" id="KW-0645">Protease</keyword>
<dbReference type="Pfam" id="PF09286">
    <property type="entry name" value="Pro-kuma_activ"/>
    <property type="match status" value="1"/>
</dbReference>
<dbReference type="PROSITE" id="PS51695">
    <property type="entry name" value="SEDOLISIN"/>
    <property type="match status" value="1"/>
</dbReference>
<keyword evidence="8" id="KW-0732">Signal</keyword>
<feature type="domain" description="Peptidase S53" evidence="9">
    <location>
        <begin position="246"/>
        <end position="649"/>
    </location>
</feature>
<evidence type="ECO:0000256" key="1">
    <source>
        <dbReference type="ARBA" id="ARBA00001913"/>
    </source>
</evidence>
<keyword evidence="7" id="KW-0865">Zymogen</keyword>
<proteinExistence type="predicted"/>
<dbReference type="PROSITE" id="PS00138">
    <property type="entry name" value="SUBTILASE_SER"/>
    <property type="match status" value="1"/>
</dbReference>
<evidence type="ECO:0000256" key="4">
    <source>
        <dbReference type="ARBA" id="ARBA00022801"/>
    </source>
</evidence>
<dbReference type="SMART" id="SM00944">
    <property type="entry name" value="Pro-kuma_activ"/>
    <property type="match status" value="1"/>
</dbReference>
<dbReference type="SUPFAM" id="SSF52743">
    <property type="entry name" value="Subtilisin-like"/>
    <property type="match status" value="1"/>
</dbReference>
<evidence type="ECO:0000256" key="7">
    <source>
        <dbReference type="ARBA" id="ARBA00023145"/>
    </source>
</evidence>
<dbReference type="EC" id="3.4.-.-" evidence="10"/>
<dbReference type="InterPro" id="IPR023828">
    <property type="entry name" value="Peptidase_S8_Ser-AS"/>
</dbReference>
<keyword evidence="6" id="KW-0106">Calcium</keyword>
<dbReference type="InterPro" id="IPR050819">
    <property type="entry name" value="Tripeptidyl-peptidase_I"/>
</dbReference>
<comment type="cofactor">
    <cofactor evidence="1">
        <name>Ca(2+)</name>
        <dbReference type="ChEBI" id="CHEBI:29108"/>
    </cofactor>
</comment>
<accession>A0ABT7MZ01</accession>
<evidence type="ECO:0000256" key="5">
    <source>
        <dbReference type="ARBA" id="ARBA00022825"/>
    </source>
</evidence>
<keyword evidence="4 10" id="KW-0378">Hydrolase</keyword>
<keyword evidence="11" id="KW-1185">Reference proteome</keyword>
<dbReference type="RefSeq" id="WP_286288610.1">
    <property type="nucleotide sequence ID" value="NZ_JASXSZ010000003.1"/>
</dbReference>
<dbReference type="CDD" id="cd11377">
    <property type="entry name" value="Pro-peptidase_S53"/>
    <property type="match status" value="1"/>
</dbReference>
<feature type="chain" id="PRO_5045722946" evidence="8">
    <location>
        <begin position="29"/>
        <end position="649"/>
    </location>
</feature>
<dbReference type="InterPro" id="IPR015366">
    <property type="entry name" value="S53_propep"/>
</dbReference>
<dbReference type="InterPro" id="IPR030400">
    <property type="entry name" value="Sedolisin_dom"/>
</dbReference>
<reference evidence="10 11" key="1">
    <citation type="submission" date="2023-06" db="EMBL/GenBank/DDBJ databases">
        <title>Microbacterium sp. nov., isolated from a waste landfill.</title>
        <authorList>
            <person name="Wen W."/>
        </authorList>
    </citation>
    <scope>NUCLEOTIDE SEQUENCE [LARGE SCALE GENOMIC DNA]</scope>
    <source>
        <strain evidence="10 11">ASV49</strain>
    </source>
</reference>
<dbReference type="CDD" id="cd04056">
    <property type="entry name" value="Peptidases_S53"/>
    <property type="match status" value="1"/>
</dbReference>
<keyword evidence="3" id="KW-0479">Metal-binding</keyword>
<dbReference type="PANTHER" id="PTHR14218">
    <property type="entry name" value="PROTEASE S8 TRIPEPTIDYL PEPTIDASE I CLN2"/>
    <property type="match status" value="1"/>
</dbReference>
<evidence type="ECO:0000313" key="11">
    <source>
        <dbReference type="Proteomes" id="UP001235064"/>
    </source>
</evidence>
<dbReference type="Proteomes" id="UP001235064">
    <property type="component" value="Unassembled WGS sequence"/>
</dbReference>
<evidence type="ECO:0000256" key="6">
    <source>
        <dbReference type="ARBA" id="ARBA00022837"/>
    </source>
</evidence>
<dbReference type="Gene3D" id="3.40.50.200">
    <property type="entry name" value="Peptidase S8/S53 domain"/>
    <property type="match status" value="1"/>
</dbReference>
<dbReference type="InterPro" id="IPR036852">
    <property type="entry name" value="Peptidase_S8/S53_dom_sf"/>
</dbReference>
<dbReference type="GO" id="GO:0016787">
    <property type="term" value="F:hydrolase activity"/>
    <property type="evidence" value="ECO:0007669"/>
    <property type="project" value="UniProtKB-KW"/>
</dbReference>
<evidence type="ECO:0000256" key="3">
    <source>
        <dbReference type="ARBA" id="ARBA00022723"/>
    </source>
</evidence>
<feature type="signal peptide" evidence="8">
    <location>
        <begin position="1"/>
        <end position="28"/>
    </location>
</feature>